<dbReference type="SMART" id="SM00100">
    <property type="entry name" value="cNMP"/>
    <property type="match status" value="1"/>
</dbReference>
<dbReference type="Gene3D" id="1.10.287.630">
    <property type="entry name" value="Helix hairpin bin"/>
    <property type="match status" value="1"/>
</dbReference>
<dbReference type="SUPFAM" id="SSF81324">
    <property type="entry name" value="Voltage-gated potassium channels"/>
    <property type="match status" value="1"/>
</dbReference>
<evidence type="ECO:0000256" key="4">
    <source>
        <dbReference type="ARBA" id="ARBA00022692"/>
    </source>
</evidence>
<dbReference type="GO" id="GO:0012505">
    <property type="term" value="C:endomembrane system"/>
    <property type="evidence" value="ECO:0007669"/>
    <property type="project" value="UniProtKB-SubCell"/>
</dbReference>
<feature type="transmembrane region" description="Helical" evidence="11">
    <location>
        <begin position="139"/>
        <end position="160"/>
    </location>
</feature>
<dbReference type="Proteomes" id="UP000035740">
    <property type="component" value="Unassembled WGS sequence"/>
</dbReference>
<feature type="transmembrane region" description="Helical" evidence="11">
    <location>
        <begin position="101"/>
        <end position="119"/>
    </location>
</feature>
<evidence type="ECO:0000256" key="7">
    <source>
        <dbReference type="ARBA" id="ARBA00023136"/>
    </source>
</evidence>
<evidence type="ECO:0000313" key="13">
    <source>
        <dbReference type="EMBL" id="KMS99402.1"/>
    </source>
</evidence>
<protein>
    <recommendedName>
        <fullName evidence="12">Cyclic nucleotide-binding domain-containing protein</fullName>
    </recommendedName>
</protein>
<dbReference type="GO" id="GO:0005216">
    <property type="term" value="F:monoatomic ion channel activity"/>
    <property type="evidence" value="ECO:0007669"/>
    <property type="project" value="InterPro"/>
</dbReference>
<feature type="compositionally biased region" description="Basic and acidic residues" evidence="10">
    <location>
        <begin position="716"/>
        <end position="730"/>
    </location>
</feature>
<dbReference type="Gene3D" id="2.60.120.10">
    <property type="entry name" value="Jelly Rolls"/>
    <property type="match status" value="1"/>
</dbReference>
<dbReference type="InterPro" id="IPR000595">
    <property type="entry name" value="cNMP-bd_dom"/>
</dbReference>
<dbReference type="Gene3D" id="1.10.287.70">
    <property type="match status" value="1"/>
</dbReference>
<evidence type="ECO:0000256" key="8">
    <source>
        <dbReference type="ARBA" id="ARBA00023286"/>
    </source>
</evidence>
<dbReference type="InterPro" id="IPR005821">
    <property type="entry name" value="Ion_trans_dom"/>
</dbReference>
<feature type="region of interest" description="Disordered" evidence="10">
    <location>
        <begin position="708"/>
        <end position="739"/>
    </location>
</feature>
<dbReference type="PANTHER" id="PTHR45651">
    <property type="entry name" value="CYCLIC NUCLEOTIDE-GATED ION CHANNEL 15-RELATED-RELATED"/>
    <property type="match status" value="1"/>
</dbReference>
<organism evidence="13 14">
    <name type="scientific">Beta vulgaris subsp. vulgaris</name>
    <name type="common">Beet</name>
    <dbReference type="NCBI Taxonomy" id="3555"/>
    <lineage>
        <taxon>Eukaryota</taxon>
        <taxon>Viridiplantae</taxon>
        <taxon>Streptophyta</taxon>
        <taxon>Embryophyta</taxon>
        <taxon>Tracheophyta</taxon>
        <taxon>Spermatophyta</taxon>
        <taxon>Magnoliopsida</taxon>
        <taxon>eudicotyledons</taxon>
        <taxon>Gunneridae</taxon>
        <taxon>Pentapetalae</taxon>
        <taxon>Caryophyllales</taxon>
        <taxon>Chenopodiaceae</taxon>
        <taxon>Betoideae</taxon>
        <taxon>Beta</taxon>
    </lineage>
</organism>
<feature type="transmembrane region" description="Helical" evidence="11">
    <location>
        <begin position="191"/>
        <end position="212"/>
    </location>
</feature>
<keyword evidence="5 11" id="KW-1133">Transmembrane helix</keyword>
<keyword evidence="6" id="KW-0406">Ion transport</keyword>
<dbReference type="PANTHER" id="PTHR45651:SF69">
    <property type="entry name" value="CYCLIC NUCLEOTIDE-GATED ION CHANNEL 17"/>
    <property type="match status" value="1"/>
</dbReference>
<keyword evidence="4 11" id="KW-0812">Transmembrane</keyword>
<dbReference type="KEGG" id="bvg:104906013"/>
<evidence type="ECO:0000256" key="6">
    <source>
        <dbReference type="ARBA" id="ARBA00023065"/>
    </source>
</evidence>
<dbReference type="InterPro" id="IPR018490">
    <property type="entry name" value="cNMP-bd_dom_sf"/>
</dbReference>
<dbReference type="SUPFAM" id="SSF51206">
    <property type="entry name" value="cAMP-binding domain-like"/>
    <property type="match status" value="1"/>
</dbReference>
<dbReference type="OMA" id="RIIWANS"/>
<dbReference type="Pfam" id="PF00027">
    <property type="entry name" value="cNMP_binding"/>
    <property type="match status" value="1"/>
</dbReference>
<dbReference type="GO" id="GO:0016020">
    <property type="term" value="C:membrane"/>
    <property type="evidence" value="ECO:0007669"/>
    <property type="project" value="InterPro"/>
</dbReference>
<evidence type="ECO:0000256" key="3">
    <source>
        <dbReference type="ARBA" id="ARBA00022448"/>
    </source>
</evidence>
<name>A0A0J8BH61_BETVV</name>
<comment type="similarity">
    <text evidence="2">Belongs to the cyclic nucleotide-gated cation channel (TC 1.A.1.5) family.</text>
</comment>
<evidence type="ECO:0000256" key="11">
    <source>
        <dbReference type="SAM" id="Phobius"/>
    </source>
</evidence>
<dbReference type="Gramene" id="KMS99402">
    <property type="protein sequence ID" value="KMS99402"/>
    <property type="gene ID" value="BVRB_2g045250"/>
</dbReference>
<evidence type="ECO:0000256" key="9">
    <source>
        <dbReference type="ARBA" id="ARBA00023303"/>
    </source>
</evidence>
<evidence type="ECO:0000313" key="14">
    <source>
        <dbReference type="Proteomes" id="UP000035740"/>
    </source>
</evidence>
<feature type="domain" description="Cyclic nucleotide-binding" evidence="12">
    <location>
        <begin position="497"/>
        <end position="581"/>
    </location>
</feature>
<dbReference type="OrthoDB" id="421226at2759"/>
<evidence type="ECO:0000256" key="2">
    <source>
        <dbReference type="ARBA" id="ARBA00010486"/>
    </source>
</evidence>
<keyword evidence="7 11" id="KW-0472">Membrane</keyword>
<keyword evidence="8" id="KW-1071">Ligand-gated ion channel</keyword>
<feature type="transmembrane region" description="Helical" evidence="11">
    <location>
        <begin position="224"/>
        <end position="243"/>
    </location>
</feature>
<dbReference type="PROSITE" id="PS50042">
    <property type="entry name" value="CNMP_BINDING_3"/>
    <property type="match status" value="1"/>
</dbReference>
<sequence>MEPKKLKQVSFYENRNQTFNHNYTSTEKASNTNKQSSPLLISNSNGVGFGSGINRLGEALKLPTLNLRVFSRNGGKHEEEEKWWKRTLDPSSEVVLKWNRIFLVACLIALFVDPLFFYLPQVDNINNSFCMSRNVPLGAVVTFFRTLADIFYFLHVLVRFRTAFVAPSSRVFGRGELVRDRKQIARRYIKSGFFIDLIAALPLPQIVIWFIIPAIKLSNARSTYNALQLIVFIQYIPRLYLIFPLSTEIIKAAGVVTKTAWAGAAYNLLLYMLASHILGAAWYLLSVQRFSSCWNSTCRSEVSPITCHLRFLDCSTKDDADRIIWANSTKLFSSCDPNNPDTTFEYGIFLSAMSKDVFSENFIDKYFYCLWWGLQQLSSYGQNLETSTFVWESSFCILISIVGLVLFALLIGNMQTYLQSITSRLEEWRLRRRDTEEWMKHRQLPPHLRERVRRFVQYKWLATRGVNEEAILTSLPLDLRRDIQSHLCLDLVRRVPFFAQMDNQLLDAICERLRSSLNTAGTFIVREGDPVTEMLFIIRGKLDSSTTNGGRSGFFNSIILRPGDFCGEELLAWALLPNAASFPSSTRTVRAQEEVEAFSLQAEDLRFVANQFRRLHSKKLQHTFRYYSHHWRTWGACFIQAGWRRFKKRKMSQSLSSRESFSSSFTESTSFSHYENVDQNSNNGGTGEASSQAIQQLGVTLLAKRFAGNARKGAQRGRDIELPKMMKPQDPDFFAEPEP</sequence>
<keyword evidence="3" id="KW-0813">Transport</keyword>
<dbReference type="eggNOG" id="KOG0498">
    <property type="taxonomic scope" value="Eukaryota"/>
</dbReference>
<gene>
    <name evidence="13" type="ORF">BVRB_2g045250</name>
</gene>
<keyword evidence="14" id="KW-1185">Reference proteome</keyword>
<feature type="transmembrane region" description="Helical" evidence="11">
    <location>
        <begin position="389"/>
        <end position="411"/>
    </location>
</feature>
<dbReference type="AlphaFoldDB" id="A0A0J8BH61"/>
<reference evidence="13 14" key="1">
    <citation type="journal article" date="2014" name="Nature">
        <title>The genome of the recently domesticated crop plant sugar beet (Beta vulgaris).</title>
        <authorList>
            <person name="Dohm J.C."/>
            <person name="Minoche A.E."/>
            <person name="Holtgrawe D."/>
            <person name="Capella-Gutierrez S."/>
            <person name="Zakrzewski F."/>
            <person name="Tafer H."/>
            <person name="Rupp O."/>
            <person name="Sorensen T.R."/>
            <person name="Stracke R."/>
            <person name="Reinhardt R."/>
            <person name="Goesmann A."/>
            <person name="Kraft T."/>
            <person name="Schulz B."/>
            <person name="Stadler P.F."/>
            <person name="Schmidt T."/>
            <person name="Gabaldon T."/>
            <person name="Lehrach H."/>
            <person name="Weisshaar B."/>
            <person name="Himmelbauer H."/>
        </authorList>
    </citation>
    <scope>NUCLEOTIDE SEQUENCE [LARGE SCALE GENOMIC DNA]</scope>
    <source>
        <tissue evidence="13">Taproot</tissue>
    </source>
</reference>
<dbReference type="EMBL" id="KQ090219">
    <property type="protein sequence ID" value="KMS99402.1"/>
    <property type="molecule type" value="Genomic_DNA"/>
</dbReference>
<dbReference type="FunFam" id="2.60.120.10:FF:000024">
    <property type="entry name" value="Cyclic nucleotide-gated ion channel 1"/>
    <property type="match status" value="1"/>
</dbReference>
<dbReference type="FunFam" id="1.10.287.630:FF:000003">
    <property type="entry name" value="Cyclic nucleotide-gated ion channel 1"/>
    <property type="match status" value="1"/>
</dbReference>
<evidence type="ECO:0000259" key="12">
    <source>
        <dbReference type="PROSITE" id="PS50042"/>
    </source>
</evidence>
<accession>A0A0J8BH61</accession>
<evidence type="ECO:0000256" key="10">
    <source>
        <dbReference type="SAM" id="MobiDB-lite"/>
    </source>
</evidence>
<dbReference type="Pfam" id="PF00520">
    <property type="entry name" value="Ion_trans"/>
    <property type="match status" value="1"/>
</dbReference>
<keyword evidence="9" id="KW-0407">Ion channel</keyword>
<feature type="transmembrane region" description="Helical" evidence="11">
    <location>
        <begin position="264"/>
        <end position="285"/>
    </location>
</feature>
<evidence type="ECO:0000256" key="1">
    <source>
        <dbReference type="ARBA" id="ARBA00004127"/>
    </source>
</evidence>
<comment type="subcellular location">
    <subcellularLocation>
        <location evidence="1">Endomembrane system</location>
        <topology evidence="1">Multi-pass membrane protein</topology>
    </subcellularLocation>
</comment>
<dbReference type="CDD" id="cd00038">
    <property type="entry name" value="CAP_ED"/>
    <property type="match status" value="1"/>
</dbReference>
<proteinExistence type="inferred from homology"/>
<evidence type="ECO:0000256" key="5">
    <source>
        <dbReference type="ARBA" id="ARBA00022989"/>
    </source>
</evidence>
<dbReference type="InterPro" id="IPR014710">
    <property type="entry name" value="RmlC-like_jellyroll"/>
</dbReference>